<feature type="region of interest" description="Disordered" evidence="3">
    <location>
        <begin position="1"/>
        <end position="24"/>
    </location>
</feature>
<proteinExistence type="inferred from homology"/>
<evidence type="ECO:0000256" key="2">
    <source>
        <dbReference type="RuleBase" id="RU003616"/>
    </source>
</evidence>
<comment type="similarity">
    <text evidence="1 2">Belongs to the small heat shock protein (HSP20) family.</text>
</comment>
<dbReference type="PROSITE" id="PS01031">
    <property type="entry name" value="SHSP"/>
    <property type="match status" value="1"/>
</dbReference>
<evidence type="ECO:0000256" key="3">
    <source>
        <dbReference type="SAM" id="MobiDB-lite"/>
    </source>
</evidence>
<dbReference type="InterPro" id="IPR031107">
    <property type="entry name" value="Small_HSP"/>
</dbReference>
<sequence length="134" mass="14977">MTESKDIQVKEKQEVNASAEQTKPGPTFVPVADIFETELEITLLADMPGVKPEDLDIDLRENTLTLAGEVEPPEGAEETDIFREYQTGRYFRQFTLSEVIDQSKIDAKLNDGVLRLTLPKVEKAAPRKIMVKAG</sequence>
<evidence type="ECO:0000256" key="1">
    <source>
        <dbReference type="PROSITE-ProRule" id="PRU00285"/>
    </source>
</evidence>
<dbReference type="PANTHER" id="PTHR11527">
    <property type="entry name" value="HEAT-SHOCK PROTEIN 20 FAMILY MEMBER"/>
    <property type="match status" value="1"/>
</dbReference>
<dbReference type="CDD" id="cd06464">
    <property type="entry name" value="ACD_sHsps-like"/>
    <property type="match status" value="1"/>
</dbReference>
<evidence type="ECO:0000313" key="6">
    <source>
        <dbReference type="Proteomes" id="UP000663722"/>
    </source>
</evidence>
<dbReference type="InterPro" id="IPR008978">
    <property type="entry name" value="HSP20-like_chaperone"/>
</dbReference>
<dbReference type="InterPro" id="IPR002068">
    <property type="entry name" value="A-crystallin/Hsp20_dom"/>
</dbReference>
<evidence type="ECO:0000313" key="5">
    <source>
        <dbReference type="EMBL" id="QTA90159.1"/>
    </source>
</evidence>
<name>A0A975BS15_9BACT</name>
<evidence type="ECO:0000259" key="4">
    <source>
        <dbReference type="PROSITE" id="PS01031"/>
    </source>
</evidence>
<gene>
    <name evidence="5" type="ORF">dnm_062200</name>
</gene>
<feature type="domain" description="SHSP" evidence="4">
    <location>
        <begin position="22"/>
        <end position="134"/>
    </location>
</feature>
<dbReference type="Pfam" id="PF00011">
    <property type="entry name" value="HSP20"/>
    <property type="match status" value="1"/>
</dbReference>
<keyword evidence="6" id="KW-1185">Reference proteome</keyword>
<reference evidence="5" key="1">
    <citation type="journal article" date="2021" name="Microb. Physiol.">
        <title>Proteogenomic Insights into the Physiology of Marine, Sulfate-Reducing, Filamentous Desulfonema limicola and Desulfonema magnum.</title>
        <authorList>
            <person name="Schnaars V."/>
            <person name="Wohlbrand L."/>
            <person name="Scheve S."/>
            <person name="Hinrichs C."/>
            <person name="Reinhardt R."/>
            <person name="Rabus R."/>
        </authorList>
    </citation>
    <scope>NUCLEOTIDE SEQUENCE</scope>
    <source>
        <strain evidence="5">4be13</strain>
    </source>
</reference>
<organism evidence="5 6">
    <name type="scientific">Desulfonema magnum</name>
    <dbReference type="NCBI Taxonomy" id="45655"/>
    <lineage>
        <taxon>Bacteria</taxon>
        <taxon>Pseudomonadati</taxon>
        <taxon>Thermodesulfobacteriota</taxon>
        <taxon>Desulfobacteria</taxon>
        <taxon>Desulfobacterales</taxon>
        <taxon>Desulfococcaceae</taxon>
        <taxon>Desulfonema</taxon>
    </lineage>
</organism>
<dbReference type="SUPFAM" id="SSF49764">
    <property type="entry name" value="HSP20-like chaperones"/>
    <property type="match status" value="1"/>
</dbReference>
<dbReference type="Gene3D" id="2.60.40.790">
    <property type="match status" value="1"/>
</dbReference>
<accession>A0A975BS15</accession>
<dbReference type="EMBL" id="CP061800">
    <property type="protein sequence ID" value="QTA90159.1"/>
    <property type="molecule type" value="Genomic_DNA"/>
</dbReference>
<protein>
    <submittedName>
        <fullName evidence="5">Heat shock protein, Hsp 20 family</fullName>
    </submittedName>
</protein>
<feature type="compositionally biased region" description="Basic and acidic residues" evidence="3">
    <location>
        <begin position="1"/>
        <end position="14"/>
    </location>
</feature>
<keyword evidence="5" id="KW-0346">Stress response</keyword>
<dbReference type="AlphaFoldDB" id="A0A975BS15"/>
<dbReference type="Proteomes" id="UP000663722">
    <property type="component" value="Chromosome"/>
</dbReference>
<dbReference type="KEGG" id="dmm:dnm_062200"/>